<protein>
    <submittedName>
        <fullName evidence="1">Uncharacterized protein</fullName>
    </submittedName>
</protein>
<dbReference type="Proteomes" id="UP001396334">
    <property type="component" value="Unassembled WGS sequence"/>
</dbReference>
<evidence type="ECO:0000313" key="2">
    <source>
        <dbReference type="Proteomes" id="UP001396334"/>
    </source>
</evidence>
<comment type="caution">
    <text evidence="1">The sequence shown here is derived from an EMBL/GenBank/DDBJ whole genome shotgun (WGS) entry which is preliminary data.</text>
</comment>
<sequence length="149" mass="16571">MVKRVELRVKDDGVEVDDGAGSMALDKNSESIVGFGGESDRSSSLQIVLPKSVGQRNFQESLQSMDTRVHSASQLDVQEQGQGKLQESIQFMDIKVRFASQPDVQEQPVLEIARAPLVYHRRPKQQEPIVSLPQLVVLAQSQSQERQVS</sequence>
<name>A0ABR2S641_9ROSI</name>
<evidence type="ECO:0000313" key="1">
    <source>
        <dbReference type="EMBL" id="KAK9020642.1"/>
    </source>
</evidence>
<keyword evidence="2" id="KW-1185">Reference proteome</keyword>
<organism evidence="1 2">
    <name type="scientific">Hibiscus sabdariffa</name>
    <name type="common">roselle</name>
    <dbReference type="NCBI Taxonomy" id="183260"/>
    <lineage>
        <taxon>Eukaryota</taxon>
        <taxon>Viridiplantae</taxon>
        <taxon>Streptophyta</taxon>
        <taxon>Embryophyta</taxon>
        <taxon>Tracheophyta</taxon>
        <taxon>Spermatophyta</taxon>
        <taxon>Magnoliopsida</taxon>
        <taxon>eudicotyledons</taxon>
        <taxon>Gunneridae</taxon>
        <taxon>Pentapetalae</taxon>
        <taxon>rosids</taxon>
        <taxon>malvids</taxon>
        <taxon>Malvales</taxon>
        <taxon>Malvaceae</taxon>
        <taxon>Malvoideae</taxon>
        <taxon>Hibiscus</taxon>
    </lineage>
</organism>
<proteinExistence type="predicted"/>
<gene>
    <name evidence="1" type="ORF">V6N11_010660</name>
</gene>
<accession>A0ABR2S641</accession>
<reference evidence="1 2" key="1">
    <citation type="journal article" date="2024" name="G3 (Bethesda)">
        <title>Genome assembly of Hibiscus sabdariffa L. provides insights into metabolisms of medicinal natural products.</title>
        <authorList>
            <person name="Kim T."/>
        </authorList>
    </citation>
    <scope>NUCLEOTIDE SEQUENCE [LARGE SCALE GENOMIC DNA]</scope>
    <source>
        <strain evidence="1">TK-2024</strain>
        <tissue evidence="1">Old leaves</tissue>
    </source>
</reference>
<dbReference type="EMBL" id="JBBPBN010000016">
    <property type="protein sequence ID" value="KAK9020642.1"/>
    <property type="molecule type" value="Genomic_DNA"/>
</dbReference>